<sequence length="117" mass="12829">MALDAVEGAFVSHEIQQPLPKTADPSIQIAGNFTPVTELPVQHSLPIVGRIPDNMRGVYVQNGANPLHEPVADHHFFDGDDMVDVVHFKDGSASLTWKYTIGIDVYSSIFNVLNTML</sequence>
<evidence type="ECO:0000256" key="2">
    <source>
        <dbReference type="ARBA" id="ARBA00006787"/>
    </source>
</evidence>
<keyword evidence="7" id="KW-1185">Reference proteome</keyword>
<dbReference type="InterPro" id="IPR004294">
    <property type="entry name" value="Carotenoid_Oase"/>
</dbReference>
<comment type="cofactor">
    <cofactor evidence="1">
        <name>Fe(2+)</name>
        <dbReference type="ChEBI" id="CHEBI:29033"/>
    </cofactor>
</comment>
<dbReference type="OrthoDB" id="1069523at2759"/>
<evidence type="ECO:0000256" key="5">
    <source>
        <dbReference type="ARBA" id="ARBA00023004"/>
    </source>
</evidence>
<keyword evidence="3" id="KW-0479">Metal-binding</keyword>
<gene>
    <name evidence="6" type="ORF">FH972_009907</name>
</gene>
<evidence type="ECO:0000256" key="4">
    <source>
        <dbReference type="ARBA" id="ARBA00022964"/>
    </source>
</evidence>
<keyword evidence="4" id="KW-0223">Dioxygenase</keyword>
<evidence type="ECO:0000313" key="7">
    <source>
        <dbReference type="Proteomes" id="UP000327013"/>
    </source>
</evidence>
<dbReference type="Pfam" id="PF03055">
    <property type="entry name" value="RPE65"/>
    <property type="match status" value="1"/>
</dbReference>
<evidence type="ECO:0000313" key="6">
    <source>
        <dbReference type="EMBL" id="KAE8037307.1"/>
    </source>
</evidence>
<comment type="similarity">
    <text evidence="2">Belongs to the carotenoid oxygenase family.</text>
</comment>
<reference evidence="6 7" key="1">
    <citation type="submission" date="2019-06" db="EMBL/GenBank/DDBJ databases">
        <title>A chromosomal-level reference genome of Carpinus fangiana (Coryloideae, Betulaceae).</title>
        <authorList>
            <person name="Yang X."/>
            <person name="Wang Z."/>
            <person name="Zhang L."/>
            <person name="Hao G."/>
            <person name="Liu J."/>
            <person name="Yang Y."/>
        </authorList>
    </citation>
    <scope>NUCLEOTIDE SEQUENCE [LARGE SCALE GENOMIC DNA]</scope>
    <source>
        <strain evidence="6">Cfa_2016G</strain>
        <tissue evidence="6">Leaf</tissue>
    </source>
</reference>
<dbReference type="AlphaFoldDB" id="A0A660KLM7"/>
<dbReference type="Proteomes" id="UP000327013">
    <property type="component" value="Chromosome 4"/>
</dbReference>
<proteinExistence type="inferred from homology"/>
<keyword evidence="4" id="KW-0560">Oxidoreductase</keyword>
<name>A0A660KLM7_9ROSI</name>
<dbReference type="EMBL" id="CM017324">
    <property type="protein sequence ID" value="KAE8037307.1"/>
    <property type="molecule type" value="Genomic_DNA"/>
</dbReference>
<dbReference type="GO" id="GO:0046872">
    <property type="term" value="F:metal ion binding"/>
    <property type="evidence" value="ECO:0007669"/>
    <property type="project" value="UniProtKB-KW"/>
</dbReference>
<evidence type="ECO:0000256" key="1">
    <source>
        <dbReference type="ARBA" id="ARBA00001954"/>
    </source>
</evidence>
<keyword evidence="5" id="KW-0408">Iron</keyword>
<dbReference type="GO" id="GO:0016702">
    <property type="term" value="F:oxidoreductase activity, acting on single donors with incorporation of molecular oxygen, incorporation of two atoms of oxygen"/>
    <property type="evidence" value="ECO:0007669"/>
    <property type="project" value="InterPro"/>
</dbReference>
<protein>
    <submittedName>
        <fullName evidence="6">Uncharacterized protein</fullName>
    </submittedName>
</protein>
<organism evidence="6 7">
    <name type="scientific">Carpinus fangiana</name>
    <dbReference type="NCBI Taxonomy" id="176857"/>
    <lineage>
        <taxon>Eukaryota</taxon>
        <taxon>Viridiplantae</taxon>
        <taxon>Streptophyta</taxon>
        <taxon>Embryophyta</taxon>
        <taxon>Tracheophyta</taxon>
        <taxon>Spermatophyta</taxon>
        <taxon>Magnoliopsida</taxon>
        <taxon>eudicotyledons</taxon>
        <taxon>Gunneridae</taxon>
        <taxon>Pentapetalae</taxon>
        <taxon>rosids</taxon>
        <taxon>fabids</taxon>
        <taxon>Fagales</taxon>
        <taxon>Betulaceae</taxon>
        <taxon>Carpinus</taxon>
    </lineage>
</organism>
<evidence type="ECO:0000256" key="3">
    <source>
        <dbReference type="ARBA" id="ARBA00022723"/>
    </source>
</evidence>
<accession>A0A660KLM7</accession>